<dbReference type="AlphaFoldDB" id="A0AAV4BFL4"/>
<feature type="domain" description="VWFA" evidence="1">
    <location>
        <begin position="42"/>
        <end position="131"/>
    </location>
</feature>
<name>A0AAV4BFL4_9GAST</name>
<evidence type="ECO:0000259" key="1">
    <source>
        <dbReference type="Pfam" id="PF00092"/>
    </source>
</evidence>
<proteinExistence type="predicted"/>
<dbReference type="Pfam" id="PF00092">
    <property type="entry name" value="VWA"/>
    <property type="match status" value="1"/>
</dbReference>
<organism evidence="2 3">
    <name type="scientific">Plakobranchus ocellatus</name>
    <dbReference type="NCBI Taxonomy" id="259542"/>
    <lineage>
        <taxon>Eukaryota</taxon>
        <taxon>Metazoa</taxon>
        <taxon>Spiralia</taxon>
        <taxon>Lophotrochozoa</taxon>
        <taxon>Mollusca</taxon>
        <taxon>Gastropoda</taxon>
        <taxon>Heterobranchia</taxon>
        <taxon>Euthyneura</taxon>
        <taxon>Panpulmonata</taxon>
        <taxon>Sacoglossa</taxon>
        <taxon>Placobranchoidea</taxon>
        <taxon>Plakobranchidae</taxon>
        <taxon>Plakobranchus</taxon>
    </lineage>
</organism>
<sequence length="168" mass="18913">MSCVSISVRIYLNDTRTCGNNSEVDTLFVYNKNALGSPAAAAVRKFLSDVVDELRMDPGNVRLGVVSKTNTDGINIRLGDYVTRERFKRALNQKQSGLGLHHLLRIAQEEYFDTEIGHRIDARKRIVVILNSPINPKEELGVKHHLFRAKMLNDIELLTVNVVKVKDA</sequence>
<accession>A0AAV4BFL4</accession>
<dbReference type="InterPro" id="IPR002035">
    <property type="entry name" value="VWF_A"/>
</dbReference>
<evidence type="ECO:0000313" key="2">
    <source>
        <dbReference type="EMBL" id="GFO17638.1"/>
    </source>
</evidence>
<dbReference type="SUPFAM" id="SSF53300">
    <property type="entry name" value="vWA-like"/>
    <property type="match status" value="1"/>
</dbReference>
<keyword evidence="3" id="KW-1185">Reference proteome</keyword>
<protein>
    <recommendedName>
        <fullName evidence="1">VWFA domain-containing protein</fullName>
    </recommendedName>
</protein>
<reference evidence="2 3" key="1">
    <citation type="journal article" date="2021" name="Elife">
        <title>Chloroplast acquisition without the gene transfer in kleptoplastic sea slugs, Plakobranchus ocellatus.</title>
        <authorList>
            <person name="Maeda T."/>
            <person name="Takahashi S."/>
            <person name="Yoshida T."/>
            <person name="Shimamura S."/>
            <person name="Takaki Y."/>
            <person name="Nagai Y."/>
            <person name="Toyoda A."/>
            <person name="Suzuki Y."/>
            <person name="Arimoto A."/>
            <person name="Ishii H."/>
            <person name="Satoh N."/>
            <person name="Nishiyama T."/>
            <person name="Hasebe M."/>
            <person name="Maruyama T."/>
            <person name="Minagawa J."/>
            <person name="Obokata J."/>
            <person name="Shigenobu S."/>
        </authorList>
    </citation>
    <scope>NUCLEOTIDE SEQUENCE [LARGE SCALE GENOMIC DNA]</scope>
</reference>
<evidence type="ECO:0000313" key="3">
    <source>
        <dbReference type="Proteomes" id="UP000735302"/>
    </source>
</evidence>
<comment type="caution">
    <text evidence="2">The sequence shown here is derived from an EMBL/GenBank/DDBJ whole genome shotgun (WGS) entry which is preliminary data.</text>
</comment>
<dbReference type="Proteomes" id="UP000735302">
    <property type="component" value="Unassembled WGS sequence"/>
</dbReference>
<dbReference type="InterPro" id="IPR036465">
    <property type="entry name" value="vWFA_dom_sf"/>
</dbReference>
<dbReference type="Gene3D" id="3.40.50.410">
    <property type="entry name" value="von Willebrand factor, type A domain"/>
    <property type="match status" value="1"/>
</dbReference>
<dbReference type="EMBL" id="BLXT01004848">
    <property type="protein sequence ID" value="GFO17638.1"/>
    <property type="molecule type" value="Genomic_DNA"/>
</dbReference>
<gene>
    <name evidence="2" type="ORF">PoB_004414300</name>
</gene>